<feature type="transmembrane region" description="Helical" evidence="1">
    <location>
        <begin position="88"/>
        <end position="112"/>
    </location>
</feature>
<feature type="transmembrane region" description="Helical" evidence="1">
    <location>
        <begin position="494"/>
        <end position="527"/>
    </location>
</feature>
<feature type="transmembrane region" description="Helical" evidence="1">
    <location>
        <begin position="458"/>
        <end position="482"/>
    </location>
</feature>
<proteinExistence type="predicted"/>
<feature type="non-terminal residue" evidence="2">
    <location>
        <position position="883"/>
    </location>
</feature>
<keyword evidence="1" id="KW-1133">Transmembrane helix</keyword>
<reference key="2">
    <citation type="submission" date="2011-10" db="EMBL/GenBank/DDBJ databases">
        <title>The genome and transcriptome sequence of Clonorchis sinensis provide insights into the carcinogenic liver fluke.</title>
        <authorList>
            <person name="Wang X."/>
            <person name="Huang Y."/>
            <person name="Chen W."/>
            <person name="Liu H."/>
            <person name="Guo L."/>
            <person name="Chen Y."/>
            <person name="Luo F."/>
            <person name="Zhou W."/>
            <person name="Sun J."/>
            <person name="Mao Q."/>
            <person name="Liang P."/>
            <person name="Zhou C."/>
            <person name="Tian Y."/>
            <person name="Men J."/>
            <person name="Lv X."/>
            <person name="Huang L."/>
            <person name="Zhou J."/>
            <person name="Hu Y."/>
            <person name="Li R."/>
            <person name="Zhang F."/>
            <person name="Lei H."/>
            <person name="Li X."/>
            <person name="Hu X."/>
            <person name="Liang C."/>
            <person name="Xu J."/>
            <person name="Wu Z."/>
            <person name="Yu X."/>
        </authorList>
    </citation>
    <scope>NUCLEOTIDE SEQUENCE</scope>
    <source>
        <strain>Henan</strain>
    </source>
</reference>
<reference evidence="2" key="1">
    <citation type="journal article" date="2011" name="Genome Biol.">
        <title>The draft genome of the carcinogenic human liver fluke Clonorchis sinensis.</title>
        <authorList>
            <person name="Wang X."/>
            <person name="Chen W."/>
            <person name="Huang Y."/>
            <person name="Sun J."/>
            <person name="Men J."/>
            <person name="Liu H."/>
            <person name="Luo F."/>
            <person name="Guo L."/>
            <person name="Lv X."/>
            <person name="Deng C."/>
            <person name="Zhou C."/>
            <person name="Fan Y."/>
            <person name="Li X."/>
            <person name="Huang L."/>
            <person name="Hu Y."/>
            <person name="Liang C."/>
            <person name="Hu X."/>
            <person name="Xu J."/>
            <person name="Yu X."/>
        </authorList>
    </citation>
    <scope>NUCLEOTIDE SEQUENCE [LARGE SCALE GENOMIC DNA]</scope>
    <source>
        <strain evidence="2">Henan</strain>
    </source>
</reference>
<sequence>MAGTLIANNFGQFAAIFSPSFTGGALNFVFQPTTIPEVNGTVLTLNEITVEKTVPYVKSLLLTTKQEHPVFDVLPPDVKPDEVKNSTYIIEIILLGVAFLLTLGMWIGTLVIPCIFCCSKKKGSEASVLSTVVMLSMMMIPFKQSSSVEQFYLVHFDETSELSIQRDSNGSSSKGCLIAMGVVTGVLVIFLALCLPLVYVSISSLVAGIDGKANEGENSGLKNTVHVVVNQTTLFLKDIPTRGRKVTTDLLVYLQTDLTRSLSQLVKDILKELLIRYNVRTLINEATTLSTAVNGLQKLIDHVKNAKTEAVSGITKLKDKMDPLQKKLQSDMTQLCKQVQPSPQCDDLLAKIGAVKFDFNDTQIALSDELIQIISAFGSNLTDVLDKLANLEMKLDEQIEGTISQIENSVNLTQQLQPMLQLWDNLGTEVSDPIVQQLNQMEPTVDEALTTAAKFTKLGGFIVLVLFTIVLVIILVFGIITAIQAARGSHGPKFCLCCGLILPVVFCFLIPLLVLICGVIVLLSGLIANEGCRYVGNPSGVVVTDGILNLYLRFLWPQLMSDKFVDPSISVMLDIPVPENVLDGILVKCKSSETLDPGLLSSLGVDHFLNATAVTDQPELQKALKDAEEALVKEIRNFDFTTVLPNNLDEIDKLIQDLEKIVGQTTYESAIKELEKVLEYSTSVNGLLDELEEFITKIPAPASTNNIKATINDMRQVLSGAAGLNDKIMELINAFKALQETTQLLQTIQQFGQTLQEVVTVEGSIAHWYAVMFETTGDLRQPCARSSANLISCNFSSKLKDKQQLEAPIREVYNSGVKETMDILIGLLDQSSSGYAKDVLKCGNINVIATSVIGATPIRPNPCSGSNLLFAPGQFVIRAPYPT</sequence>
<gene>
    <name evidence="2" type="ORF">CLF_106529</name>
</gene>
<feature type="transmembrane region" description="Helical" evidence="1">
    <location>
        <begin position="176"/>
        <end position="199"/>
    </location>
</feature>
<dbReference type="Proteomes" id="UP000008909">
    <property type="component" value="Unassembled WGS sequence"/>
</dbReference>
<keyword evidence="3" id="KW-1185">Reference proteome</keyword>
<evidence type="ECO:0000313" key="3">
    <source>
        <dbReference type="Proteomes" id="UP000008909"/>
    </source>
</evidence>
<evidence type="ECO:0000256" key="1">
    <source>
        <dbReference type="SAM" id="Phobius"/>
    </source>
</evidence>
<keyword evidence="1" id="KW-0472">Membrane</keyword>
<protein>
    <submittedName>
        <fullName evidence="2">Uncharacterized protein</fullName>
    </submittedName>
</protein>
<name>H2KRJ8_CLOSI</name>
<accession>H2KRJ8</accession>
<evidence type="ECO:0000313" key="2">
    <source>
        <dbReference type="EMBL" id="GAA29237.2"/>
    </source>
</evidence>
<organism evidence="2 3">
    <name type="scientific">Clonorchis sinensis</name>
    <name type="common">Chinese liver fluke</name>
    <dbReference type="NCBI Taxonomy" id="79923"/>
    <lineage>
        <taxon>Eukaryota</taxon>
        <taxon>Metazoa</taxon>
        <taxon>Spiralia</taxon>
        <taxon>Lophotrochozoa</taxon>
        <taxon>Platyhelminthes</taxon>
        <taxon>Trematoda</taxon>
        <taxon>Digenea</taxon>
        <taxon>Opisthorchiida</taxon>
        <taxon>Opisthorchiata</taxon>
        <taxon>Opisthorchiidae</taxon>
        <taxon>Clonorchis</taxon>
    </lineage>
</organism>
<dbReference type="EMBL" id="DF143179">
    <property type="protein sequence ID" value="GAA29237.2"/>
    <property type="molecule type" value="Genomic_DNA"/>
</dbReference>
<dbReference type="AlphaFoldDB" id="H2KRJ8"/>
<keyword evidence="1" id="KW-0812">Transmembrane</keyword>